<name>A0A6A5ZX31_9PLEO</name>
<dbReference type="OrthoDB" id="3772803at2759"/>
<sequence>ISTTWRKNYFFKRIFKVCWERTKCCKKEKRTLLGAPTKVSALSCVAAENLHLGTGILTGFPFEGEAQVPTLKRNYPIS</sequence>
<dbReference type="Proteomes" id="UP000799771">
    <property type="component" value="Unassembled WGS sequence"/>
</dbReference>
<proteinExistence type="predicted"/>
<dbReference type="AlphaFoldDB" id="A0A6A5ZX31"/>
<feature type="non-terminal residue" evidence="1">
    <location>
        <position position="1"/>
    </location>
</feature>
<evidence type="ECO:0000313" key="1">
    <source>
        <dbReference type="EMBL" id="KAF2123327.1"/>
    </source>
</evidence>
<evidence type="ECO:0000313" key="2">
    <source>
        <dbReference type="Proteomes" id="UP000799771"/>
    </source>
</evidence>
<accession>A0A6A5ZX31</accession>
<reference evidence="1" key="1">
    <citation type="journal article" date="2020" name="Stud. Mycol.">
        <title>101 Dothideomycetes genomes: a test case for predicting lifestyles and emergence of pathogens.</title>
        <authorList>
            <person name="Haridas S."/>
            <person name="Albert R."/>
            <person name="Binder M."/>
            <person name="Bloem J."/>
            <person name="Labutti K."/>
            <person name="Salamov A."/>
            <person name="Andreopoulos B."/>
            <person name="Baker S."/>
            <person name="Barry K."/>
            <person name="Bills G."/>
            <person name="Bluhm B."/>
            <person name="Cannon C."/>
            <person name="Castanera R."/>
            <person name="Culley D."/>
            <person name="Daum C."/>
            <person name="Ezra D."/>
            <person name="Gonzalez J."/>
            <person name="Henrissat B."/>
            <person name="Kuo A."/>
            <person name="Liang C."/>
            <person name="Lipzen A."/>
            <person name="Lutzoni F."/>
            <person name="Magnuson J."/>
            <person name="Mondo S."/>
            <person name="Nolan M."/>
            <person name="Ohm R."/>
            <person name="Pangilinan J."/>
            <person name="Park H.-J."/>
            <person name="Ramirez L."/>
            <person name="Alfaro M."/>
            <person name="Sun H."/>
            <person name="Tritt A."/>
            <person name="Yoshinaga Y."/>
            <person name="Zwiers L.-H."/>
            <person name="Turgeon B."/>
            <person name="Goodwin S."/>
            <person name="Spatafora J."/>
            <person name="Crous P."/>
            <person name="Grigoriev I."/>
        </authorList>
    </citation>
    <scope>NUCLEOTIDE SEQUENCE</scope>
    <source>
        <strain evidence="1">CBS 119687</strain>
    </source>
</reference>
<gene>
    <name evidence="1" type="ORF">P153DRAFT_304110</name>
</gene>
<dbReference type="EMBL" id="ML977529">
    <property type="protein sequence ID" value="KAF2123327.1"/>
    <property type="molecule type" value="Genomic_DNA"/>
</dbReference>
<organism evidence="1 2">
    <name type="scientific">Dothidotthia symphoricarpi CBS 119687</name>
    <dbReference type="NCBI Taxonomy" id="1392245"/>
    <lineage>
        <taxon>Eukaryota</taxon>
        <taxon>Fungi</taxon>
        <taxon>Dikarya</taxon>
        <taxon>Ascomycota</taxon>
        <taxon>Pezizomycotina</taxon>
        <taxon>Dothideomycetes</taxon>
        <taxon>Pleosporomycetidae</taxon>
        <taxon>Pleosporales</taxon>
        <taxon>Dothidotthiaceae</taxon>
        <taxon>Dothidotthia</taxon>
    </lineage>
</organism>
<protein>
    <submittedName>
        <fullName evidence="1">Uncharacterized protein</fullName>
    </submittedName>
</protein>
<keyword evidence="2" id="KW-1185">Reference proteome</keyword>